<feature type="domain" description="Kazal-like" evidence="7">
    <location>
        <begin position="188"/>
        <end position="238"/>
    </location>
</feature>
<dbReference type="Gene3D" id="3.30.60.30">
    <property type="match status" value="3"/>
</dbReference>
<dbReference type="InterPro" id="IPR017878">
    <property type="entry name" value="TB_dom"/>
</dbReference>
<dbReference type="EMBL" id="VTPC01090650">
    <property type="protein sequence ID" value="KAF2882113.1"/>
    <property type="molecule type" value="Genomic_DNA"/>
</dbReference>
<feature type="chain" id="PRO_5035430406" description="Follistatin" evidence="5">
    <location>
        <begin position="27"/>
        <end position="320"/>
    </location>
</feature>
<dbReference type="AlphaFoldDB" id="A0A8K0C7P7"/>
<dbReference type="InterPro" id="IPR002350">
    <property type="entry name" value="Kazal_dom"/>
</dbReference>
<evidence type="ECO:0000256" key="3">
    <source>
        <dbReference type="ARBA" id="ARBA00023157"/>
    </source>
</evidence>
<evidence type="ECO:0008006" key="10">
    <source>
        <dbReference type="Google" id="ProtNLM"/>
    </source>
</evidence>
<reference evidence="8" key="1">
    <citation type="submission" date="2019-08" db="EMBL/GenBank/DDBJ databases">
        <title>The genome of the North American firefly Photinus pyralis.</title>
        <authorList>
            <consortium name="Photinus pyralis genome working group"/>
            <person name="Fallon T.R."/>
            <person name="Sander Lower S.E."/>
            <person name="Weng J.-K."/>
        </authorList>
    </citation>
    <scope>NUCLEOTIDE SEQUENCE</scope>
    <source>
        <strain evidence="8">TRF0915ILg1</strain>
        <tissue evidence="8">Whole body</tissue>
    </source>
</reference>
<organism evidence="8 9">
    <name type="scientific">Ignelater luminosus</name>
    <name type="common">Cucubano</name>
    <name type="synonym">Pyrophorus luminosus</name>
    <dbReference type="NCBI Taxonomy" id="2038154"/>
    <lineage>
        <taxon>Eukaryota</taxon>
        <taxon>Metazoa</taxon>
        <taxon>Ecdysozoa</taxon>
        <taxon>Arthropoda</taxon>
        <taxon>Hexapoda</taxon>
        <taxon>Insecta</taxon>
        <taxon>Pterygota</taxon>
        <taxon>Neoptera</taxon>
        <taxon>Endopterygota</taxon>
        <taxon>Coleoptera</taxon>
        <taxon>Polyphaga</taxon>
        <taxon>Elateriformia</taxon>
        <taxon>Elateroidea</taxon>
        <taxon>Elateridae</taxon>
        <taxon>Agrypninae</taxon>
        <taxon>Pyrophorini</taxon>
        <taxon>Ignelater</taxon>
    </lineage>
</organism>
<gene>
    <name evidence="8" type="ORF">ILUMI_24035</name>
</gene>
<keyword evidence="9" id="KW-1185">Reference proteome</keyword>
<evidence type="ECO:0000313" key="8">
    <source>
        <dbReference type="EMBL" id="KAF2882113.1"/>
    </source>
</evidence>
<dbReference type="Pfam" id="PF21333">
    <property type="entry name" value="FST_N"/>
    <property type="match status" value="1"/>
</dbReference>
<dbReference type="InterPro" id="IPR036058">
    <property type="entry name" value="Kazal_dom_sf"/>
</dbReference>
<feature type="signal peptide" evidence="5">
    <location>
        <begin position="1"/>
        <end position="26"/>
    </location>
</feature>
<dbReference type="CDD" id="cd00104">
    <property type="entry name" value="KAZAL_FS"/>
    <property type="match status" value="3"/>
</dbReference>
<keyword evidence="4" id="KW-0325">Glycoprotein</keyword>
<evidence type="ECO:0000259" key="7">
    <source>
        <dbReference type="PROSITE" id="PS51465"/>
    </source>
</evidence>
<keyword evidence="3" id="KW-1015">Disulfide bond</keyword>
<evidence type="ECO:0000256" key="2">
    <source>
        <dbReference type="ARBA" id="ARBA00022737"/>
    </source>
</evidence>
<evidence type="ECO:0000313" key="9">
    <source>
        <dbReference type="Proteomes" id="UP000801492"/>
    </source>
</evidence>
<dbReference type="Pfam" id="PF07648">
    <property type="entry name" value="Kazal_2"/>
    <property type="match status" value="3"/>
</dbReference>
<evidence type="ECO:0000256" key="5">
    <source>
        <dbReference type="SAM" id="SignalP"/>
    </source>
</evidence>
<keyword evidence="2" id="KW-0677">Repeat</keyword>
<dbReference type="SMART" id="SM00274">
    <property type="entry name" value="FOLN"/>
    <property type="match status" value="3"/>
</dbReference>
<dbReference type="Proteomes" id="UP000801492">
    <property type="component" value="Unassembled WGS sequence"/>
</dbReference>
<name>A0A8K0C7P7_IGNLU</name>
<feature type="domain" description="Kazal-like" evidence="7">
    <location>
        <begin position="265"/>
        <end position="316"/>
    </location>
</feature>
<comment type="caution">
    <text evidence="8">The sequence shown here is derived from an EMBL/GenBank/DDBJ whole genome shotgun (WGS) entry which is preliminary data.</text>
</comment>
<accession>A0A8K0C7P7</accession>
<dbReference type="SUPFAM" id="SSF100895">
    <property type="entry name" value="Kazal-type serine protease inhibitors"/>
    <property type="match status" value="3"/>
</dbReference>
<evidence type="ECO:0000256" key="1">
    <source>
        <dbReference type="ARBA" id="ARBA00022729"/>
    </source>
</evidence>
<dbReference type="GO" id="GO:0005509">
    <property type="term" value="F:calcium ion binding"/>
    <property type="evidence" value="ECO:0007669"/>
    <property type="project" value="TreeGrafter"/>
</dbReference>
<dbReference type="PROSITE" id="PS51364">
    <property type="entry name" value="TB"/>
    <property type="match status" value="1"/>
</dbReference>
<dbReference type="PANTHER" id="PTHR13866:SF29">
    <property type="entry name" value="FOLLISTATIN"/>
    <property type="match status" value="1"/>
</dbReference>
<feature type="domain" description="Kazal-like" evidence="7">
    <location>
        <begin position="112"/>
        <end position="164"/>
    </location>
</feature>
<dbReference type="SUPFAM" id="SSF57581">
    <property type="entry name" value="TB module/8-cys domain"/>
    <property type="match status" value="1"/>
</dbReference>
<keyword evidence="1 5" id="KW-0732">Signal</keyword>
<proteinExistence type="predicted"/>
<protein>
    <recommendedName>
        <fullName evidence="10">Follistatin</fullName>
    </recommendedName>
</protein>
<dbReference type="Gene3D" id="3.90.290.10">
    <property type="entry name" value="TGF-beta binding (TB) domain"/>
    <property type="match status" value="1"/>
</dbReference>
<feature type="domain" description="TB" evidence="6">
    <location>
        <begin position="27"/>
        <end position="87"/>
    </location>
</feature>
<dbReference type="PANTHER" id="PTHR13866">
    <property type="entry name" value="SPARC OSTEONECTIN"/>
    <property type="match status" value="1"/>
</dbReference>
<dbReference type="GO" id="GO:0050840">
    <property type="term" value="F:extracellular matrix binding"/>
    <property type="evidence" value="ECO:0007669"/>
    <property type="project" value="TreeGrafter"/>
</dbReference>
<sequence length="320" mass="35150">MNAAVVVQIRLLLLVQLLSKFQPSVAGTCWSAMVRNGRCTELLNESSTKEDCCDNRNLATAWSAEEHDSGTLFFLRVLGGGVPCSPCKESCTGVSCSNGKVCAIRNGRPKCICSPKCRNMKPQVKGPVCGTDGRSYRSLCRLRKRACRRKTGTLSVAYYGLCQNSCDKITCPSGKHCLVDQNMIPHCVRCSRKCPASPTRRQVCGSDGTTYPSPCHLRESACRKGKAIPIAYKGKCKPSATCNKITCRDQQFCLNDFDSGLPRCVTCTRRCPKPRHMPGPICGTNNKTYHSWCYMIQDACAKGYIIETKYSGKCSNSTQT</sequence>
<evidence type="ECO:0000256" key="4">
    <source>
        <dbReference type="ARBA" id="ARBA00023180"/>
    </source>
</evidence>
<dbReference type="InterPro" id="IPR003645">
    <property type="entry name" value="Fol_N"/>
</dbReference>
<dbReference type="GO" id="GO:0005615">
    <property type="term" value="C:extracellular space"/>
    <property type="evidence" value="ECO:0007669"/>
    <property type="project" value="TreeGrafter"/>
</dbReference>
<dbReference type="SMART" id="SM00280">
    <property type="entry name" value="KAZAL"/>
    <property type="match status" value="3"/>
</dbReference>
<dbReference type="InterPro" id="IPR036773">
    <property type="entry name" value="TB_dom_sf"/>
</dbReference>
<dbReference type="PROSITE" id="PS51465">
    <property type="entry name" value="KAZAL_2"/>
    <property type="match status" value="3"/>
</dbReference>
<dbReference type="OrthoDB" id="192611at2759"/>
<dbReference type="GO" id="GO:0005518">
    <property type="term" value="F:collagen binding"/>
    <property type="evidence" value="ECO:0007669"/>
    <property type="project" value="TreeGrafter"/>
</dbReference>
<evidence type="ECO:0000259" key="6">
    <source>
        <dbReference type="PROSITE" id="PS51364"/>
    </source>
</evidence>